<sequence>MNAEARRILLVDDDTDLLRLLSMRLSAAGYAVTQVESAEQAMARFPVLQPDLVVTDLRMAGMDGLGLFEEIRKINASVPVIILTAHGSIAEAVEATRRGVFSFLTKPVDSRALLEEVRKALNLSGAQPGVAPTGKDVAWRREIITCSPLMEDLLGRLKLVAESESSVLLLGESGTGKELLARAIHLASPRAAGPFVAVNCGSIPEALLESELFGHTKGAFTGATQDYVGLFKSANGGTLLLDEIGDMPLALQVKLLRVIQEKQVRSVGSTRVEPVDVRIVSATHRDLEAAVASGQFRQDLYYRLNVVCLEVPSLARRREDIPLLAEHFRKTLATRSGKKLTGFAPEAMEMLLNASWPGNIRQLINVIEQAVALSTTPVISADLLQAALRVSPEKFPTLAEARRKFEQDYLVRLMQMTRGNVSQAARIADRNRTDFYKLLQRHHIVPQLFKPE</sequence>
<dbReference type="SUPFAM" id="SSF52172">
    <property type="entry name" value="CheY-like"/>
    <property type="match status" value="1"/>
</dbReference>
<feature type="domain" description="Sigma-54 factor interaction" evidence="9">
    <location>
        <begin position="143"/>
        <end position="372"/>
    </location>
</feature>
<name>A0A550JDB0_9BACT</name>
<dbReference type="GO" id="GO:0000160">
    <property type="term" value="P:phosphorelay signal transduction system"/>
    <property type="evidence" value="ECO:0007669"/>
    <property type="project" value="UniProtKB-KW"/>
</dbReference>
<dbReference type="Pfam" id="PF00072">
    <property type="entry name" value="Response_reg"/>
    <property type="match status" value="1"/>
</dbReference>
<dbReference type="InterPro" id="IPR011006">
    <property type="entry name" value="CheY-like_superfamily"/>
</dbReference>
<keyword evidence="6" id="KW-0238">DNA-binding</keyword>
<organism evidence="11 12">
    <name type="scientific">Trichloromonas acetexigens</name>
    <dbReference type="NCBI Taxonomy" id="38815"/>
    <lineage>
        <taxon>Bacteria</taxon>
        <taxon>Pseudomonadati</taxon>
        <taxon>Thermodesulfobacteriota</taxon>
        <taxon>Desulfuromonadia</taxon>
        <taxon>Desulfuromonadales</taxon>
        <taxon>Trichloromonadaceae</taxon>
        <taxon>Trichloromonas</taxon>
    </lineage>
</organism>
<dbReference type="PROSITE" id="PS50110">
    <property type="entry name" value="RESPONSE_REGULATORY"/>
    <property type="match status" value="1"/>
</dbReference>
<dbReference type="InterPro" id="IPR009057">
    <property type="entry name" value="Homeodomain-like_sf"/>
</dbReference>
<dbReference type="InterPro" id="IPR001789">
    <property type="entry name" value="Sig_transdc_resp-reg_receiver"/>
</dbReference>
<dbReference type="InterPro" id="IPR025944">
    <property type="entry name" value="Sigma_54_int_dom_CS"/>
</dbReference>
<dbReference type="CDD" id="cd00009">
    <property type="entry name" value="AAA"/>
    <property type="match status" value="1"/>
</dbReference>
<evidence type="ECO:0000256" key="7">
    <source>
        <dbReference type="ARBA" id="ARBA00023163"/>
    </source>
</evidence>
<evidence type="ECO:0000256" key="4">
    <source>
        <dbReference type="ARBA" id="ARBA00023012"/>
    </source>
</evidence>
<dbReference type="InterPro" id="IPR003593">
    <property type="entry name" value="AAA+_ATPase"/>
</dbReference>
<keyword evidence="5" id="KW-0805">Transcription regulation</keyword>
<dbReference type="InterPro" id="IPR025662">
    <property type="entry name" value="Sigma_54_int_dom_ATP-bd_1"/>
</dbReference>
<dbReference type="Gene3D" id="3.40.50.300">
    <property type="entry name" value="P-loop containing nucleotide triphosphate hydrolases"/>
    <property type="match status" value="1"/>
</dbReference>
<keyword evidence="1 8" id="KW-0597">Phosphoprotein</keyword>
<dbReference type="Gene3D" id="3.40.50.2300">
    <property type="match status" value="1"/>
</dbReference>
<dbReference type="Proteomes" id="UP000317155">
    <property type="component" value="Unassembled WGS sequence"/>
</dbReference>
<evidence type="ECO:0000259" key="9">
    <source>
        <dbReference type="PROSITE" id="PS50045"/>
    </source>
</evidence>
<dbReference type="Gene3D" id="1.10.8.60">
    <property type="match status" value="1"/>
</dbReference>
<protein>
    <submittedName>
        <fullName evidence="11">Response regulator</fullName>
    </submittedName>
</protein>
<dbReference type="InterPro" id="IPR025943">
    <property type="entry name" value="Sigma_54_int_dom_ATP-bd_2"/>
</dbReference>
<evidence type="ECO:0000256" key="2">
    <source>
        <dbReference type="ARBA" id="ARBA00022741"/>
    </source>
</evidence>
<dbReference type="PROSITE" id="PS00675">
    <property type="entry name" value="SIGMA54_INTERACT_1"/>
    <property type="match status" value="1"/>
</dbReference>
<dbReference type="PROSITE" id="PS50045">
    <property type="entry name" value="SIGMA54_INTERACT_4"/>
    <property type="match status" value="1"/>
</dbReference>
<evidence type="ECO:0000256" key="6">
    <source>
        <dbReference type="ARBA" id="ARBA00023125"/>
    </source>
</evidence>
<evidence type="ECO:0000256" key="8">
    <source>
        <dbReference type="PROSITE-ProRule" id="PRU00169"/>
    </source>
</evidence>
<dbReference type="GO" id="GO:0003677">
    <property type="term" value="F:DNA binding"/>
    <property type="evidence" value="ECO:0007669"/>
    <property type="project" value="UniProtKB-KW"/>
</dbReference>
<evidence type="ECO:0000313" key="12">
    <source>
        <dbReference type="Proteomes" id="UP000317155"/>
    </source>
</evidence>
<dbReference type="FunFam" id="3.40.50.300:FF:000006">
    <property type="entry name" value="DNA-binding transcriptional regulator NtrC"/>
    <property type="match status" value="1"/>
</dbReference>
<reference evidence="11 12" key="1">
    <citation type="submission" date="2019-07" db="EMBL/GenBank/DDBJ databases">
        <title>Insights of Desulfuromonas acetexigens electromicrobiology.</title>
        <authorList>
            <person name="Katuri K."/>
            <person name="Sapireddy V."/>
            <person name="Shaw D.R."/>
            <person name="Saikaly P."/>
        </authorList>
    </citation>
    <scope>NUCLEOTIDE SEQUENCE [LARGE SCALE GENOMIC DNA]</scope>
    <source>
        <strain evidence="11 12">2873</strain>
    </source>
</reference>
<dbReference type="SUPFAM" id="SSF46689">
    <property type="entry name" value="Homeodomain-like"/>
    <property type="match status" value="1"/>
</dbReference>
<keyword evidence="7" id="KW-0804">Transcription</keyword>
<dbReference type="FunFam" id="3.40.50.2300:FF:000018">
    <property type="entry name" value="DNA-binding transcriptional regulator NtrC"/>
    <property type="match status" value="1"/>
</dbReference>
<proteinExistence type="predicted"/>
<dbReference type="PROSITE" id="PS00676">
    <property type="entry name" value="SIGMA54_INTERACT_2"/>
    <property type="match status" value="1"/>
</dbReference>
<dbReference type="Pfam" id="PF00158">
    <property type="entry name" value="Sigma54_activat"/>
    <property type="match status" value="1"/>
</dbReference>
<feature type="domain" description="Response regulatory" evidence="10">
    <location>
        <begin position="7"/>
        <end position="121"/>
    </location>
</feature>
<gene>
    <name evidence="11" type="ORF">FL622_09790</name>
</gene>
<keyword evidence="3" id="KW-0067">ATP-binding</keyword>
<accession>A0A550JDB0</accession>
<keyword evidence="2" id="KW-0547">Nucleotide-binding</keyword>
<dbReference type="InterPro" id="IPR058031">
    <property type="entry name" value="AAA_lid_NorR"/>
</dbReference>
<dbReference type="InterPro" id="IPR027417">
    <property type="entry name" value="P-loop_NTPase"/>
</dbReference>
<evidence type="ECO:0000313" key="11">
    <source>
        <dbReference type="EMBL" id="TRO81190.1"/>
    </source>
</evidence>
<evidence type="ECO:0000259" key="10">
    <source>
        <dbReference type="PROSITE" id="PS50110"/>
    </source>
</evidence>
<comment type="caution">
    <text evidence="11">The sequence shown here is derived from an EMBL/GenBank/DDBJ whole genome shotgun (WGS) entry which is preliminary data.</text>
</comment>
<dbReference type="InterPro" id="IPR002078">
    <property type="entry name" value="Sigma_54_int"/>
</dbReference>
<evidence type="ECO:0000256" key="3">
    <source>
        <dbReference type="ARBA" id="ARBA00022840"/>
    </source>
</evidence>
<dbReference type="SMART" id="SM00382">
    <property type="entry name" value="AAA"/>
    <property type="match status" value="1"/>
</dbReference>
<dbReference type="PROSITE" id="PS00688">
    <property type="entry name" value="SIGMA54_INTERACT_3"/>
    <property type="match status" value="1"/>
</dbReference>
<evidence type="ECO:0000256" key="5">
    <source>
        <dbReference type="ARBA" id="ARBA00023015"/>
    </source>
</evidence>
<dbReference type="PANTHER" id="PTHR32071">
    <property type="entry name" value="TRANSCRIPTIONAL REGULATORY PROTEIN"/>
    <property type="match status" value="1"/>
</dbReference>
<dbReference type="RefSeq" id="WP_092057918.1">
    <property type="nucleotide sequence ID" value="NZ_FOJJ01000038.1"/>
</dbReference>
<keyword evidence="12" id="KW-1185">Reference proteome</keyword>
<dbReference type="PANTHER" id="PTHR32071:SF116">
    <property type="entry name" value="TRANSCRIPTIONAL REGULATORY PROTEIN GLRR"/>
    <property type="match status" value="1"/>
</dbReference>
<dbReference type="Gene3D" id="1.10.10.60">
    <property type="entry name" value="Homeodomain-like"/>
    <property type="match status" value="1"/>
</dbReference>
<evidence type="ECO:0000256" key="1">
    <source>
        <dbReference type="ARBA" id="ARBA00022553"/>
    </source>
</evidence>
<dbReference type="SUPFAM" id="SSF52540">
    <property type="entry name" value="P-loop containing nucleoside triphosphate hydrolases"/>
    <property type="match status" value="1"/>
</dbReference>
<feature type="modified residue" description="4-aspartylphosphate" evidence="8">
    <location>
        <position position="56"/>
    </location>
</feature>
<dbReference type="AlphaFoldDB" id="A0A550JDB0"/>
<keyword evidence="4" id="KW-0902">Two-component regulatory system</keyword>
<dbReference type="Pfam" id="PF25601">
    <property type="entry name" value="AAA_lid_14"/>
    <property type="match status" value="1"/>
</dbReference>
<dbReference type="OrthoDB" id="9814761at2"/>
<dbReference type="GO" id="GO:0006355">
    <property type="term" value="P:regulation of DNA-templated transcription"/>
    <property type="evidence" value="ECO:0007669"/>
    <property type="project" value="InterPro"/>
</dbReference>
<dbReference type="SMART" id="SM00448">
    <property type="entry name" value="REC"/>
    <property type="match status" value="1"/>
</dbReference>
<dbReference type="EMBL" id="VJVV01000006">
    <property type="protein sequence ID" value="TRO81190.1"/>
    <property type="molecule type" value="Genomic_DNA"/>
</dbReference>
<dbReference type="GO" id="GO:0005524">
    <property type="term" value="F:ATP binding"/>
    <property type="evidence" value="ECO:0007669"/>
    <property type="project" value="UniProtKB-KW"/>
</dbReference>